<gene>
    <name evidence="1" type="ORF">EYH45_05395</name>
</gene>
<organism evidence="1 2">
    <name type="scientific">Caldiarchaeum subterraneum</name>
    <dbReference type="NCBI Taxonomy" id="311458"/>
    <lineage>
        <taxon>Archaea</taxon>
        <taxon>Nitrososphaerota</taxon>
        <taxon>Candidatus Caldarchaeales</taxon>
        <taxon>Candidatus Caldarchaeaceae</taxon>
        <taxon>Candidatus Caldarchaeum</taxon>
    </lineage>
</organism>
<comment type="caution">
    <text evidence="1">The sequence shown here is derived from an EMBL/GenBank/DDBJ whole genome shotgun (WGS) entry which is preliminary data.</text>
</comment>
<protein>
    <recommendedName>
        <fullName evidence="3">Double-stranded DNA-binding protein</fullName>
    </recommendedName>
</protein>
<proteinExistence type="predicted"/>
<reference evidence="1" key="1">
    <citation type="journal article" date="2020" name="ISME J.">
        <title>Gammaproteobacteria mediating utilization of methyl-, sulfur- and petroleum organic compounds in deep ocean hydrothermal plumes.</title>
        <authorList>
            <person name="Zhou Z."/>
            <person name="Liu Y."/>
            <person name="Pan J."/>
            <person name="Cron B.R."/>
            <person name="Toner B.M."/>
            <person name="Anantharaman K."/>
            <person name="Breier J.A."/>
            <person name="Dick G.J."/>
            <person name="Li M."/>
        </authorList>
    </citation>
    <scope>NUCLEOTIDE SEQUENCE</scope>
    <source>
        <strain evidence="1">SZUA-1515</strain>
    </source>
</reference>
<evidence type="ECO:0008006" key="3">
    <source>
        <dbReference type="Google" id="ProtNLM"/>
    </source>
</evidence>
<dbReference type="EMBL" id="DQVM01000105">
    <property type="protein sequence ID" value="HIQ29981.1"/>
    <property type="molecule type" value="Genomic_DNA"/>
</dbReference>
<sequence length="126" mass="14604">MPDDLELRRIQLRRMMQLASRVYSPEEGVKKDKEGADVFTRLRPYLVERGDEVMEAARLQYPKEAEGLAKRLLELVESGHVDKIDGATLYNLFRSLGLRVKIETKLTYVKRGESKDLGELIRQKLK</sequence>
<evidence type="ECO:0000313" key="1">
    <source>
        <dbReference type="EMBL" id="HIQ29981.1"/>
    </source>
</evidence>
<accession>A0A832ZW81</accession>
<dbReference type="Proteomes" id="UP000608579">
    <property type="component" value="Unassembled WGS sequence"/>
</dbReference>
<evidence type="ECO:0000313" key="2">
    <source>
        <dbReference type="Proteomes" id="UP000608579"/>
    </source>
</evidence>
<name>A0A832ZW81_CALS0</name>
<dbReference type="AlphaFoldDB" id="A0A832ZW81"/>